<dbReference type="GO" id="GO:0015144">
    <property type="term" value="F:carbohydrate transmembrane transporter activity"/>
    <property type="evidence" value="ECO:0007669"/>
    <property type="project" value="TreeGrafter"/>
</dbReference>
<evidence type="ECO:0000256" key="9">
    <source>
        <dbReference type="ARBA" id="ARBA00023237"/>
    </source>
</evidence>
<sequence>MKNYSNKTLIKLIAGAVFAVSPYIHAEEAKTSNLTQEEIDQIVKQVKEEVKKDYGFRYSGYFRAGYATTTDGAPQHYALGSVGRFGNEHTGWYDLKFIQKVFDEEGKTVTAAVTLDGNVSLSKASGWFDAPKADGSYLQYSDMYVTTTGFIPALPGSRLWVGKHKLANHEIQMLDWKFHRAKVAGAVGLENIDMGTGFLDIALLREDINVNDSAVNTNFVDFRYRDIPVFGDTTLELAGKYHSPNKTDQQADINFKDAWIATGILKTKFEDGGFNELTLQIGSNSIASNMVKINDANPDYMYIDGGATGYSYRLISQGENYLGSDFIVAHAFVAGFGDDIYSADDKRANADTKFVRTAIRPAYIWDRFNQTGVEVGYFNQSTKANSQTLDESGYKLTAFHALKVKTSMLRSRPEIRFYTTYLKSIENEISEFKFNSGKDDQLTFGVQAEVWW</sequence>
<keyword evidence="14" id="KW-1185">Reference proteome</keyword>
<dbReference type="OrthoDB" id="106611at2"/>
<dbReference type="GO" id="GO:0015288">
    <property type="term" value="F:porin activity"/>
    <property type="evidence" value="ECO:0007669"/>
    <property type="project" value="UniProtKB-KW"/>
</dbReference>
<protein>
    <submittedName>
        <fullName evidence="11">Carbohydrate porin</fullName>
    </submittedName>
    <submittedName>
        <fullName evidence="12">Cryptic outer membrane porin BglH</fullName>
    </submittedName>
</protein>
<feature type="signal peptide" evidence="10">
    <location>
        <begin position="1"/>
        <end position="26"/>
    </location>
</feature>
<dbReference type="InterPro" id="IPR003192">
    <property type="entry name" value="Porin_LamB"/>
</dbReference>
<organism evidence="12 13">
    <name type="scientific">Vibrio mangrovi</name>
    <dbReference type="NCBI Taxonomy" id="474394"/>
    <lineage>
        <taxon>Bacteria</taxon>
        <taxon>Pseudomonadati</taxon>
        <taxon>Pseudomonadota</taxon>
        <taxon>Gammaproteobacteria</taxon>
        <taxon>Vibrionales</taxon>
        <taxon>Vibrionaceae</taxon>
        <taxon>Vibrio</taxon>
    </lineage>
</organism>
<keyword evidence="7" id="KW-0626">Porin</keyword>
<keyword evidence="4" id="KW-1134">Transmembrane beta strand</keyword>
<evidence type="ECO:0000256" key="5">
    <source>
        <dbReference type="ARBA" id="ARBA00022692"/>
    </source>
</evidence>
<evidence type="ECO:0000256" key="3">
    <source>
        <dbReference type="ARBA" id="ARBA00022448"/>
    </source>
</evidence>
<keyword evidence="3" id="KW-0813">Transport</keyword>
<evidence type="ECO:0000256" key="10">
    <source>
        <dbReference type="SAM" id="SignalP"/>
    </source>
</evidence>
<name>A0A1Y6ITY6_9VIBR</name>
<dbReference type="GO" id="GO:0015774">
    <property type="term" value="P:polysaccharide transport"/>
    <property type="evidence" value="ECO:0007669"/>
    <property type="project" value="TreeGrafter"/>
</dbReference>
<dbReference type="PANTHER" id="PTHR38762">
    <property type="entry name" value="CRYPTIC OUTER MEMBRANE PORIN BGLH-RELATED"/>
    <property type="match status" value="1"/>
</dbReference>
<dbReference type="EMBL" id="FXXI01000003">
    <property type="protein sequence ID" value="SMS01086.1"/>
    <property type="molecule type" value="Genomic_DNA"/>
</dbReference>
<evidence type="ECO:0000313" key="12">
    <source>
        <dbReference type="EMBL" id="SMS01086.1"/>
    </source>
</evidence>
<proteinExistence type="inferred from homology"/>
<dbReference type="RefSeq" id="WP_087481112.1">
    <property type="nucleotide sequence ID" value="NZ_AP024884.1"/>
</dbReference>
<evidence type="ECO:0000313" key="13">
    <source>
        <dbReference type="Proteomes" id="UP000196125"/>
    </source>
</evidence>
<reference evidence="11 14" key="2">
    <citation type="submission" date="2023-11" db="EMBL/GenBank/DDBJ databases">
        <title>Plant-associative lifestyle of Vibrio porteresiae and its evolutionary dynamics.</title>
        <authorList>
            <person name="Rameshkumar N."/>
            <person name="Kirti K."/>
        </authorList>
    </citation>
    <scope>NUCLEOTIDE SEQUENCE [LARGE SCALE GENOMIC DNA]</scope>
    <source>
        <strain evidence="11 14">MSSRF38</strain>
    </source>
</reference>
<reference evidence="12 13" key="1">
    <citation type="submission" date="2017-05" db="EMBL/GenBank/DDBJ databases">
        <authorList>
            <person name="Song R."/>
            <person name="Chenine A.L."/>
            <person name="Ruprecht R.M."/>
        </authorList>
    </citation>
    <scope>NUCLEOTIDE SEQUENCE [LARGE SCALE GENOMIC DNA]</scope>
    <source>
        <strain evidence="12 13">CECT 7927</strain>
    </source>
</reference>
<dbReference type="SUPFAM" id="SSF56935">
    <property type="entry name" value="Porins"/>
    <property type="match status" value="1"/>
</dbReference>
<dbReference type="Gene3D" id="2.40.170.10">
    <property type="entry name" value="Porin, LamB type"/>
    <property type="match status" value="1"/>
</dbReference>
<dbReference type="EMBL" id="JAWRCO010000002">
    <property type="protein sequence ID" value="MDW6004795.1"/>
    <property type="molecule type" value="Genomic_DNA"/>
</dbReference>
<feature type="chain" id="PRO_5012531753" evidence="10">
    <location>
        <begin position="27"/>
        <end position="452"/>
    </location>
</feature>
<dbReference type="Proteomes" id="UP001283366">
    <property type="component" value="Unassembled WGS sequence"/>
</dbReference>
<keyword evidence="9" id="KW-0998">Cell outer membrane</keyword>
<dbReference type="GO" id="GO:0009279">
    <property type="term" value="C:cell outer membrane"/>
    <property type="evidence" value="ECO:0007669"/>
    <property type="project" value="UniProtKB-SubCell"/>
</dbReference>
<keyword evidence="8" id="KW-0472">Membrane</keyword>
<dbReference type="InterPro" id="IPR050286">
    <property type="entry name" value="G_neg_Bact_CarbUptk_Porin"/>
</dbReference>
<evidence type="ECO:0000256" key="2">
    <source>
        <dbReference type="ARBA" id="ARBA00007055"/>
    </source>
</evidence>
<dbReference type="GO" id="GO:0006811">
    <property type="term" value="P:monoatomic ion transport"/>
    <property type="evidence" value="ECO:0007669"/>
    <property type="project" value="UniProtKB-KW"/>
</dbReference>
<dbReference type="PANTHER" id="PTHR38762:SF1">
    <property type="entry name" value="CRYPTIC OUTER MEMBRANE PORIN BGLH-RELATED"/>
    <property type="match status" value="1"/>
</dbReference>
<keyword evidence="5" id="KW-0812">Transmembrane</keyword>
<dbReference type="AlphaFoldDB" id="A0A1Y6ITY6"/>
<evidence type="ECO:0000256" key="8">
    <source>
        <dbReference type="ARBA" id="ARBA00023136"/>
    </source>
</evidence>
<dbReference type="InterPro" id="IPR036998">
    <property type="entry name" value="Porin_LamB_sf"/>
</dbReference>
<evidence type="ECO:0000256" key="6">
    <source>
        <dbReference type="ARBA" id="ARBA00023065"/>
    </source>
</evidence>
<evidence type="ECO:0000256" key="1">
    <source>
        <dbReference type="ARBA" id="ARBA00004571"/>
    </source>
</evidence>
<gene>
    <name evidence="12" type="primary">bglH_1</name>
    <name evidence="11" type="ORF">SBX37_18205</name>
    <name evidence="12" type="ORF">VIM7927_02363</name>
</gene>
<accession>A0A1Y6ITY6</accession>
<comment type="similarity">
    <text evidence="2">Belongs to the porin LamB (TC 1.B.3) family.</text>
</comment>
<evidence type="ECO:0000313" key="14">
    <source>
        <dbReference type="Proteomes" id="UP001283366"/>
    </source>
</evidence>
<evidence type="ECO:0000256" key="7">
    <source>
        <dbReference type="ARBA" id="ARBA00023114"/>
    </source>
</evidence>
<keyword evidence="10" id="KW-0732">Signal</keyword>
<dbReference type="Pfam" id="PF02264">
    <property type="entry name" value="LamB"/>
    <property type="match status" value="1"/>
</dbReference>
<evidence type="ECO:0000256" key="4">
    <source>
        <dbReference type="ARBA" id="ARBA00022452"/>
    </source>
</evidence>
<dbReference type="Proteomes" id="UP000196125">
    <property type="component" value="Unassembled WGS sequence"/>
</dbReference>
<keyword evidence="6" id="KW-0406">Ion transport</keyword>
<evidence type="ECO:0000313" key="11">
    <source>
        <dbReference type="EMBL" id="MDW6004795.1"/>
    </source>
</evidence>
<dbReference type="GO" id="GO:0046930">
    <property type="term" value="C:pore complex"/>
    <property type="evidence" value="ECO:0007669"/>
    <property type="project" value="UniProtKB-KW"/>
</dbReference>
<comment type="subcellular location">
    <subcellularLocation>
        <location evidence="1">Cell outer membrane</location>
        <topology evidence="1">Multi-pass membrane protein</topology>
    </subcellularLocation>
</comment>